<dbReference type="KEGG" id="dca:Desca_1335"/>
<dbReference type="Proteomes" id="UP000009226">
    <property type="component" value="Chromosome"/>
</dbReference>
<keyword evidence="2" id="KW-1185">Reference proteome</keyword>
<organism evidence="1 2">
    <name type="scientific">Desulfotomaculum nigrificans (strain DSM 14880 / VKM B-2319 / CO-1-SRB)</name>
    <name type="common">Desulfotomaculum carboxydivorans</name>
    <dbReference type="NCBI Taxonomy" id="868595"/>
    <lineage>
        <taxon>Bacteria</taxon>
        <taxon>Bacillati</taxon>
        <taxon>Bacillota</taxon>
        <taxon>Clostridia</taxon>
        <taxon>Eubacteriales</taxon>
        <taxon>Desulfotomaculaceae</taxon>
        <taxon>Desulfotomaculum</taxon>
    </lineage>
</organism>
<reference evidence="1 2" key="1">
    <citation type="submission" date="2011-05" db="EMBL/GenBank/DDBJ databases">
        <title>Complete sequence of Desulfotomaculum carboxydivorans CO-1-SRB.</title>
        <authorList>
            <consortium name="US DOE Joint Genome Institute"/>
            <person name="Lucas S."/>
            <person name="Han J."/>
            <person name="Lapidus A."/>
            <person name="Cheng J.-F."/>
            <person name="Goodwin L."/>
            <person name="Pitluck S."/>
            <person name="Peters L."/>
            <person name="Mikhailova N."/>
            <person name="Lu M."/>
            <person name="Han C."/>
            <person name="Tapia R."/>
            <person name="Land M."/>
            <person name="Hauser L."/>
            <person name="Kyrpides N."/>
            <person name="Ivanova N."/>
            <person name="Pagani I."/>
            <person name="Stams A."/>
            <person name="Plugge C."/>
            <person name="Muyzer G."/>
            <person name="Kuever J."/>
            <person name="Parshina S."/>
            <person name="Ivanova A."/>
            <person name="Nazina T."/>
            <person name="Woyke T."/>
        </authorList>
    </citation>
    <scope>NUCLEOTIDE SEQUENCE [LARGE SCALE GENOMIC DNA]</scope>
    <source>
        <strain evidence="2">DSM 14880 / VKM B-2319 / CO-1-SRB</strain>
    </source>
</reference>
<evidence type="ECO:0000313" key="1">
    <source>
        <dbReference type="EMBL" id="AEF94194.1"/>
    </source>
</evidence>
<dbReference type="EMBL" id="CP002736">
    <property type="protein sequence ID" value="AEF94194.1"/>
    <property type="molecule type" value="Genomic_DNA"/>
</dbReference>
<sequence length="117" mass="13004">MGINLAEVSSALKLLEETLGAKMIKAEVHKIDGWNPEGAPGLHPLVLLWYKCREDLAMASLTGTSPNSRWVQELLSLAGLLQSAAVHPRYQQAVVKLRYKESVQEGINQLKELRLDE</sequence>
<gene>
    <name evidence="1" type="ordered locus">Desca_1335</name>
</gene>
<dbReference type="AlphaFoldDB" id="F6B4T2"/>
<dbReference type="RefSeq" id="WP_013810123.1">
    <property type="nucleotide sequence ID" value="NC_015565.1"/>
</dbReference>
<dbReference type="HOGENOM" id="CLU_2080974_0_0_9"/>
<accession>F6B4T2</accession>
<protein>
    <submittedName>
        <fullName evidence="1">Uncharacterized protein</fullName>
    </submittedName>
</protein>
<evidence type="ECO:0000313" key="2">
    <source>
        <dbReference type="Proteomes" id="UP000009226"/>
    </source>
</evidence>
<name>F6B4T2_DESCC</name>
<proteinExistence type="predicted"/>